<dbReference type="Proteomes" id="UP001500967">
    <property type="component" value="Unassembled WGS sequence"/>
</dbReference>
<sequence length="324" mass="32940">MTSPIPPAAAPTIAAATATPPNPDPTPAATPPSPDAGATPQSTDSAATPKSSSPENSRPENSRPESSRPETTPRSPGTMPHAPNTRPTAADFLSRHRGGGLFTETVNQRVGSYLAVAAHRLRLAPSALTLINLALGLAASIAVVTLAPAAARDDVPAWALGLGALLLWQLAYSLDCSDGQLARVTGMAGPAGARVDILCDVAVQISLVAAISATALAHAPGTPIWLVAVFAGTWMINLVTSVLASSNTASASLMTSTSLPVRIVKLVRDYGAVVTVCGVVIAFVPGLTPWLMAAFTVVNGLFLLASIGQSARKAGLVAPPHEPQ</sequence>
<feature type="transmembrane region" description="Helical" evidence="4">
    <location>
        <begin position="157"/>
        <end position="174"/>
    </location>
</feature>
<keyword evidence="4" id="KW-1133">Transmembrane helix</keyword>
<evidence type="ECO:0008006" key="7">
    <source>
        <dbReference type="Google" id="ProtNLM"/>
    </source>
</evidence>
<feature type="compositionally biased region" description="Pro residues" evidence="3">
    <location>
        <begin position="20"/>
        <end position="34"/>
    </location>
</feature>
<evidence type="ECO:0000313" key="6">
    <source>
        <dbReference type="Proteomes" id="UP001500967"/>
    </source>
</evidence>
<evidence type="ECO:0000256" key="2">
    <source>
        <dbReference type="RuleBase" id="RU003750"/>
    </source>
</evidence>
<evidence type="ECO:0000256" key="1">
    <source>
        <dbReference type="ARBA" id="ARBA00022679"/>
    </source>
</evidence>
<dbReference type="InterPro" id="IPR043130">
    <property type="entry name" value="CDP-OH_PTrfase_TM_dom"/>
</dbReference>
<reference evidence="6" key="1">
    <citation type="journal article" date="2019" name="Int. J. Syst. Evol. Microbiol.">
        <title>The Global Catalogue of Microorganisms (GCM) 10K type strain sequencing project: providing services to taxonomists for standard genome sequencing and annotation.</title>
        <authorList>
            <consortium name="The Broad Institute Genomics Platform"/>
            <consortium name="The Broad Institute Genome Sequencing Center for Infectious Disease"/>
            <person name="Wu L."/>
            <person name="Ma J."/>
        </authorList>
    </citation>
    <scope>NUCLEOTIDE SEQUENCE [LARGE SCALE GENOMIC DNA]</scope>
    <source>
        <strain evidence="6">JCM 10425</strain>
    </source>
</reference>
<comment type="similarity">
    <text evidence="2">Belongs to the CDP-alcohol phosphatidyltransferase class-I family.</text>
</comment>
<dbReference type="Pfam" id="PF01066">
    <property type="entry name" value="CDP-OH_P_transf"/>
    <property type="match status" value="1"/>
</dbReference>
<proteinExistence type="inferred from homology"/>
<keyword evidence="6" id="KW-1185">Reference proteome</keyword>
<feature type="transmembrane region" description="Helical" evidence="4">
    <location>
        <begin position="195"/>
        <end position="218"/>
    </location>
</feature>
<dbReference type="Gene3D" id="1.20.120.1760">
    <property type="match status" value="1"/>
</dbReference>
<feature type="transmembrane region" description="Helical" evidence="4">
    <location>
        <begin position="266"/>
        <end position="284"/>
    </location>
</feature>
<dbReference type="InterPro" id="IPR048254">
    <property type="entry name" value="CDP_ALCOHOL_P_TRANSF_CS"/>
</dbReference>
<feature type="compositionally biased region" description="Polar residues" evidence="3">
    <location>
        <begin position="41"/>
        <end position="50"/>
    </location>
</feature>
<dbReference type="PROSITE" id="PS00379">
    <property type="entry name" value="CDP_ALCOHOL_P_TRANSF"/>
    <property type="match status" value="1"/>
</dbReference>
<dbReference type="InterPro" id="IPR000462">
    <property type="entry name" value="CDP-OH_P_trans"/>
</dbReference>
<protein>
    <recommendedName>
        <fullName evidence="7">CDP-alcohol phosphatidyltransferase</fullName>
    </recommendedName>
</protein>
<evidence type="ECO:0000256" key="4">
    <source>
        <dbReference type="SAM" id="Phobius"/>
    </source>
</evidence>
<evidence type="ECO:0000256" key="3">
    <source>
        <dbReference type="SAM" id="MobiDB-lite"/>
    </source>
</evidence>
<keyword evidence="1 2" id="KW-0808">Transferase</keyword>
<organism evidence="5 6">
    <name type="scientific">Cryptosporangium japonicum</name>
    <dbReference type="NCBI Taxonomy" id="80872"/>
    <lineage>
        <taxon>Bacteria</taxon>
        <taxon>Bacillati</taxon>
        <taxon>Actinomycetota</taxon>
        <taxon>Actinomycetes</taxon>
        <taxon>Cryptosporangiales</taxon>
        <taxon>Cryptosporangiaceae</taxon>
        <taxon>Cryptosporangium</taxon>
    </lineage>
</organism>
<accession>A0ABP3DBA9</accession>
<keyword evidence="4" id="KW-0812">Transmembrane</keyword>
<feature type="compositionally biased region" description="Low complexity" evidence="3">
    <location>
        <begin position="10"/>
        <end position="19"/>
    </location>
</feature>
<feature type="transmembrane region" description="Helical" evidence="4">
    <location>
        <begin position="130"/>
        <end position="151"/>
    </location>
</feature>
<gene>
    <name evidence="5" type="ORF">GCM10009539_11060</name>
</gene>
<evidence type="ECO:0000313" key="5">
    <source>
        <dbReference type="EMBL" id="GAA0227378.1"/>
    </source>
</evidence>
<feature type="compositionally biased region" description="Basic and acidic residues" evidence="3">
    <location>
        <begin position="57"/>
        <end position="68"/>
    </location>
</feature>
<feature type="region of interest" description="Disordered" evidence="3">
    <location>
        <begin position="1"/>
        <end position="93"/>
    </location>
</feature>
<comment type="caution">
    <text evidence="5">The sequence shown here is derived from an EMBL/GenBank/DDBJ whole genome shotgun (WGS) entry which is preliminary data.</text>
</comment>
<dbReference type="EMBL" id="BAAAGX010000006">
    <property type="protein sequence ID" value="GAA0227378.1"/>
    <property type="molecule type" value="Genomic_DNA"/>
</dbReference>
<name>A0ABP3DBA9_9ACTN</name>
<keyword evidence="4" id="KW-0472">Membrane</keyword>
<feature type="transmembrane region" description="Helical" evidence="4">
    <location>
        <begin position="224"/>
        <end position="245"/>
    </location>
</feature>